<accession>A0AAW1K1U9</accession>
<protein>
    <submittedName>
        <fullName evidence="1">Uncharacterized protein</fullName>
    </submittedName>
</protein>
<dbReference type="EMBL" id="JASPKY010000277">
    <property type="protein sequence ID" value="KAK9711622.1"/>
    <property type="molecule type" value="Genomic_DNA"/>
</dbReference>
<comment type="caution">
    <text evidence="1">The sequence shown here is derived from an EMBL/GenBank/DDBJ whole genome shotgun (WGS) entry which is preliminary data.</text>
</comment>
<proteinExistence type="predicted"/>
<name>A0AAW1K1U9_POPJA</name>
<evidence type="ECO:0000313" key="2">
    <source>
        <dbReference type="Proteomes" id="UP001458880"/>
    </source>
</evidence>
<dbReference type="Proteomes" id="UP001458880">
    <property type="component" value="Unassembled WGS sequence"/>
</dbReference>
<reference evidence="1 2" key="1">
    <citation type="journal article" date="2024" name="BMC Genomics">
        <title>De novo assembly and annotation of Popillia japonica's genome with initial clues to its potential as an invasive pest.</title>
        <authorList>
            <person name="Cucini C."/>
            <person name="Boschi S."/>
            <person name="Funari R."/>
            <person name="Cardaioli E."/>
            <person name="Iannotti N."/>
            <person name="Marturano G."/>
            <person name="Paoli F."/>
            <person name="Bruttini M."/>
            <person name="Carapelli A."/>
            <person name="Frati F."/>
            <person name="Nardi F."/>
        </authorList>
    </citation>
    <scope>NUCLEOTIDE SEQUENCE [LARGE SCALE GENOMIC DNA]</scope>
    <source>
        <strain evidence="1">DMR45628</strain>
    </source>
</reference>
<sequence length="270" mass="31528">MIESYIYNRTEAPVFKPTTGAPRPEPQLGNGWQELYYRHFIVYIYDKKTGVAFNGVRILPYVVLSSPVITEKNKHNYKIVYKNDQHLIRTDIKLLVFPVEGGKNKFVVIFLQEPPSEITPILHNTVEIVTRLEPIDLYRCDVHFAESEHLWKKQIEVKLVASESTAEVWSTKRSHFASTMSNLSGIPLICQGRVVGMRINEKEAKNRYTFFDIRRYDHWLLSKIHPHGFYDYSLIPTLMEMSRASSLFNFNRTKIISGFLITYLCNYITQ</sequence>
<evidence type="ECO:0000313" key="1">
    <source>
        <dbReference type="EMBL" id="KAK9711622.1"/>
    </source>
</evidence>
<gene>
    <name evidence="1" type="ORF">QE152_g25372</name>
</gene>
<dbReference type="AlphaFoldDB" id="A0AAW1K1U9"/>
<keyword evidence="2" id="KW-1185">Reference proteome</keyword>
<organism evidence="1 2">
    <name type="scientific">Popillia japonica</name>
    <name type="common">Japanese beetle</name>
    <dbReference type="NCBI Taxonomy" id="7064"/>
    <lineage>
        <taxon>Eukaryota</taxon>
        <taxon>Metazoa</taxon>
        <taxon>Ecdysozoa</taxon>
        <taxon>Arthropoda</taxon>
        <taxon>Hexapoda</taxon>
        <taxon>Insecta</taxon>
        <taxon>Pterygota</taxon>
        <taxon>Neoptera</taxon>
        <taxon>Endopterygota</taxon>
        <taxon>Coleoptera</taxon>
        <taxon>Polyphaga</taxon>
        <taxon>Scarabaeiformia</taxon>
        <taxon>Scarabaeidae</taxon>
        <taxon>Rutelinae</taxon>
        <taxon>Popillia</taxon>
    </lineage>
</organism>